<dbReference type="EMBL" id="QPJB01000012">
    <property type="protein sequence ID" value="RCW31274.1"/>
    <property type="molecule type" value="Genomic_DNA"/>
</dbReference>
<dbReference type="InterPro" id="IPR007139">
    <property type="entry name" value="DUF349"/>
</dbReference>
<evidence type="ECO:0000313" key="2">
    <source>
        <dbReference type="EMBL" id="RBP69630.1"/>
    </source>
</evidence>
<proteinExistence type="predicted"/>
<sequence>MAAFIQKLFKNRKTLSSVSDKASEKQQSNQPTEEDNRQQLRQQQERQLDASPEQSELAALAIEGVTSAIRLQAASQINQEEHLQAVLKQAKGRDKSVYQTVKQSLQTLKEQQASEAAIQHRITELVSQAQEQARSEDTKLYEARLNALQDQWQSVENKASAEQTQQFLQAVHQIRERQKQLDETRQEEQRHLDQKQQRQETLELLKQTLNQLKAAAPSGLPSESALDALQKTQENRWLEATRDTQVDKQEQKQYEQAMLALRNYLGAVRRLNLARPQIGELESNDTDSPQAVAKALLQEVAWPQDFPLPQALAELRALAGKPRAQPTSDGTREQQQANAAALNTTLPKLEAALEAKQFRESRQLLKTAQNQFQALDDRHRKNVQAKMQLLAGQFRELSDWQGFATEPKQVSLCEQMEYLAEQPMEPEAKAERIKELQNEWRELGGSSDRTLWNRFKAASDQAYEPCKAYFEAKADLKQANLQKREAICEELERFLARADWTSIDWKGAERIHQTARQEWKAAWPVDFRDNRQVQKRFDDLLKNLERPLDEERQKNEAAKQAIVERAQALIDHEPLQEAMDQAKALQSEWKRIGITRHREDRKLWQAFRQACDQIFERRDAQRSAQQQATEKADADARAVVAKYRDLGTEADDALIHEAKTELKPLADMPLSRPVRGEVQDLRQHLTELGQRKKLKARLDNWKTLIKERVSGALAPEQVPSNWQNLVNGATSLTGRDLVIRAEIVAGQETPDSDQGRRMEIQVQRLAEGLGGGDQTTPEQELERLIALWCLHPEMNDQSAEHAGRLVQALESRLQH</sequence>
<evidence type="ECO:0000313" key="4">
    <source>
        <dbReference type="Proteomes" id="UP000252795"/>
    </source>
</evidence>
<gene>
    <name evidence="3" type="ORF">DET51_11273</name>
    <name evidence="2" type="ORF">DET64_11273</name>
</gene>
<comment type="caution">
    <text evidence="3">The sequence shown here is derived from an EMBL/GenBank/DDBJ whole genome shotgun (WGS) entry which is preliminary data.</text>
</comment>
<accession>A0A368UV90</accession>
<dbReference type="Proteomes" id="UP000252795">
    <property type="component" value="Unassembled WGS sequence"/>
</dbReference>
<evidence type="ECO:0000313" key="3">
    <source>
        <dbReference type="EMBL" id="RCW31274.1"/>
    </source>
</evidence>
<organism evidence="3 4">
    <name type="scientific">Marinobacter nauticus</name>
    <name type="common">Marinobacter hydrocarbonoclasticus</name>
    <name type="synonym">Marinobacter aquaeolei</name>
    <dbReference type="NCBI Taxonomy" id="2743"/>
    <lineage>
        <taxon>Bacteria</taxon>
        <taxon>Pseudomonadati</taxon>
        <taxon>Pseudomonadota</taxon>
        <taxon>Gammaproteobacteria</taxon>
        <taxon>Pseudomonadales</taxon>
        <taxon>Marinobacteraceae</taxon>
        <taxon>Marinobacter</taxon>
    </lineage>
</organism>
<keyword evidence="5" id="KW-1185">Reference proteome</keyword>
<dbReference type="Pfam" id="PF03993">
    <property type="entry name" value="DUF349"/>
    <property type="match status" value="3"/>
</dbReference>
<dbReference type="Proteomes" id="UP000253065">
    <property type="component" value="Unassembled WGS sequence"/>
</dbReference>
<name>A0A368UV90_MARNT</name>
<feature type="region of interest" description="Disordered" evidence="1">
    <location>
        <begin position="179"/>
        <end position="198"/>
    </location>
</feature>
<feature type="compositionally biased region" description="Polar residues" evidence="1">
    <location>
        <begin position="14"/>
        <end position="31"/>
    </location>
</feature>
<feature type="compositionally biased region" description="Basic and acidic residues" evidence="1">
    <location>
        <begin position="34"/>
        <end position="48"/>
    </location>
</feature>
<dbReference type="AlphaFoldDB" id="A0A368UV90"/>
<dbReference type="EMBL" id="QNSA01000012">
    <property type="protein sequence ID" value="RBP69630.1"/>
    <property type="molecule type" value="Genomic_DNA"/>
</dbReference>
<feature type="region of interest" description="Disordered" evidence="1">
    <location>
        <begin position="13"/>
        <end position="53"/>
    </location>
</feature>
<evidence type="ECO:0000313" key="5">
    <source>
        <dbReference type="Proteomes" id="UP000253065"/>
    </source>
</evidence>
<evidence type="ECO:0000256" key="1">
    <source>
        <dbReference type="SAM" id="MobiDB-lite"/>
    </source>
</evidence>
<protein>
    <submittedName>
        <fullName evidence="3">Uncharacterized protein DUF349</fullName>
    </submittedName>
</protein>
<reference evidence="3 4" key="1">
    <citation type="submission" date="2018-07" db="EMBL/GenBank/DDBJ databases">
        <title>Freshwater and sediment microbial communities from various areas in North America, analyzing microbe dynamics in response to fracking.</title>
        <authorList>
            <person name="Lamendella R."/>
        </authorList>
    </citation>
    <scope>NUCLEOTIDE SEQUENCE [LARGE SCALE GENOMIC DNA]</scope>
    <source>
        <strain evidence="3 4">114E</strain>
        <strain evidence="2 5">114E_o</strain>
    </source>
</reference>
<dbReference type="RefSeq" id="WP_113880552.1">
    <property type="nucleotide sequence ID" value="NZ_QNSA01000012.1"/>
</dbReference>